<dbReference type="OrthoDB" id="7836314at2759"/>
<feature type="compositionally biased region" description="Polar residues" evidence="1">
    <location>
        <begin position="355"/>
        <end position="376"/>
    </location>
</feature>
<dbReference type="Pfam" id="PF10545">
    <property type="entry name" value="MADF_DNA_bdg"/>
    <property type="match status" value="1"/>
</dbReference>
<evidence type="ECO:0000313" key="4">
    <source>
        <dbReference type="Proteomes" id="UP000691718"/>
    </source>
</evidence>
<protein>
    <submittedName>
        <fullName evidence="3">(apollo) hypothetical protein</fullName>
    </submittedName>
</protein>
<evidence type="ECO:0000259" key="2">
    <source>
        <dbReference type="Pfam" id="PF10545"/>
    </source>
</evidence>
<dbReference type="EMBL" id="CAJQZP010001176">
    <property type="protein sequence ID" value="CAG5026261.1"/>
    <property type="molecule type" value="Genomic_DNA"/>
</dbReference>
<accession>A0A8S3XJN0</accession>
<proteinExistence type="predicted"/>
<dbReference type="Proteomes" id="UP000691718">
    <property type="component" value="Unassembled WGS sequence"/>
</dbReference>
<dbReference type="PANTHER" id="PTHR12243">
    <property type="entry name" value="MADF DOMAIN TRANSCRIPTION FACTOR"/>
    <property type="match status" value="1"/>
</dbReference>
<sequence length="440" mass="49793">MKAFTRKARATERGYLFRTGGGPHAPPPPPQQGAIISMVENAAPVMICEIYNSFDSEDILNNEKVVESEENICFGVQKNPEISLQIEEKQNSAEPLSSSQPSRALEFTAKILFEYGPFMRTEKKTNHRGDKAIRFRFPYKKTTDSGEELSIKVVKVTTFKEMEFTKQVEDNKLILIFRQAGLLAMVTFSKAISYCYNTNASKLLTPLCGAIFSRDSIKDMAQDLGVEEVKCLRIVNESATSGGQYLPDSDIACAVVCTITSAKRLNPDLHFYLACCVVTHQNAEKCKDDWNKLRNSYVNALKRRKNKKSGQAAQFIPPWKYEEQMSFLQPFMESRSTTTNLSSPPESPEFHSESTQSNNSRPATPHTGSSSHSQQPVRKPNLQDLYDMMKSSHDLRIHKHHSKQQQNNMTDETDLFFLSMSKAVKKLPKLDQTKIKLDLH</sequence>
<keyword evidence="4" id="KW-1185">Reference proteome</keyword>
<dbReference type="InterPro" id="IPR039353">
    <property type="entry name" value="TF_Adf1"/>
</dbReference>
<name>A0A8S3XJN0_PARAO</name>
<dbReference type="GO" id="GO:0005667">
    <property type="term" value="C:transcription regulator complex"/>
    <property type="evidence" value="ECO:0007669"/>
    <property type="project" value="TreeGrafter"/>
</dbReference>
<comment type="caution">
    <text evidence="3">The sequence shown here is derived from an EMBL/GenBank/DDBJ whole genome shotgun (WGS) entry which is preliminary data.</text>
</comment>
<evidence type="ECO:0000313" key="3">
    <source>
        <dbReference type="EMBL" id="CAG5026261.1"/>
    </source>
</evidence>
<evidence type="ECO:0000256" key="1">
    <source>
        <dbReference type="SAM" id="MobiDB-lite"/>
    </source>
</evidence>
<dbReference type="PANTHER" id="PTHR12243:SF67">
    <property type="entry name" value="COREPRESSOR OF PANGOLIN, ISOFORM A-RELATED"/>
    <property type="match status" value="1"/>
</dbReference>
<dbReference type="AlphaFoldDB" id="A0A8S3XJN0"/>
<organism evidence="3 4">
    <name type="scientific">Parnassius apollo</name>
    <name type="common">Apollo butterfly</name>
    <name type="synonym">Papilio apollo</name>
    <dbReference type="NCBI Taxonomy" id="110799"/>
    <lineage>
        <taxon>Eukaryota</taxon>
        <taxon>Metazoa</taxon>
        <taxon>Ecdysozoa</taxon>
        <taxon>Arthropoda</taxon>
        <taxon>Hexapoda</taxon>
        <taxon>Insecta</taxon>
        <taxon>Pterygota</taxon>
        <taxon>Neoptera</taxon>
        <taxon>Endopterygota</taxon>
        <taxon>Lepidoptera</taxon>
        <taxon>Glossata</taxon>
        <taxon>Ditrysia</taxon>
        <taxon>Papilionoidea</taxon>
        <taxon>Papilionidae</taxon>
        <taxon>Parnassiinae</taxon>
        <taxon>Parnassini</taxon>
        <taxon>Parnassius</taxon>
        <taxon>Parnassius</taxon>
    </lineage>
</organism>
<dbReference type="InterPro" id="IPR006578">
    <property type="entry name" value="MADF-dom"/>
</dbReference>
<dbReference type="GO" id="GO:0005634">
    <property type="term" value="C:nucleus"/>
    <property type="evidence" value="ECO:0007669"/>
    <property type="project" value="TreeGrafter"/>
</dbReference>
<reference evidence="3" key="1">
    <citation type="submission" date="2021-04" db="EMBL/GenBank/DDBJ databases">
        <authorList>
            <person name="Tunstrom K."/>
        </authorList>
    </citation>
    <scope>NUCLEOTIDE SEQUENCE</scope>
</reference>
<feature type="domain" description="MADF" evidence="2">
    <location>
        <begin position="281"/>
        <end position="328"/>
    </location>
</feature>
<gene>
    <name evidence="3" type="ORF">PAPOLLO_LOCUS18569</name>
</gene>
<dbReference type="GO" id="GO:0006357">
    <property type="term" value="P:regulation of transcription by RNA polymerase II"/>
    <property type="evidence" value="ECO:0007669"/>
    <property type="project" value="TreeGrafter"/>
</dbReference>
<feature type="region of interest" description="Disordered" evidence="1">
    <location>
        <begin position="333"/>
        <end position="377"/>
    </location>
</feature>